<comment type="caution">
    <text evidence="1">The sequence shown here is derived from an EMBL/GenBank/DDBJ whole genome shotgun (WGS) entry which is preliminary data.</text>
</comment>
<evidence type="ECO:0000313" key="1">
    <source>
        <dbReference type="EMBL" id="KAF3577840.1"/>
    </source>
</evidence>
<dbReference type="Proteomes" id="UP000266723">
    <property type="component" value="Unassembled WGS sequence"/>
</dbReference>
<keyword evidence="2" id="KW-1185">Reference proteome</keyword>
<accession>A0ABQ7DKG3</accession>
<dbReference type="EMBL" id="QGKV02000649">
    <property type="protein sequence ID" value="KAF3577840.1"/>
    <property type="molecule type" value="Genomic_DNA"/>
</dbReference>
<gene>
    <name evidence="1" type="ORF">DY000_02032971</name>
</gene>
<protein>
    <submittedName>
        <fullName evidence="1">Uncharacterized protein</fullName>
    </submittedName>
</protein>
<reference evidence="1 2" key="1">
    <citation type="journal article" date="2020" name="BMC Genomics">
        <title>Intraspecific diversification of the crop wild relative Brassica cretica Lam. using demographic model selection.</title>
        <authorList>
            <person name="Kioukis A."/>
            <person name="Michalopoulou V.A."/>
            <person name="Briers L."/>
            <person name="Pirintsos S."/>
            <person name="Studholme D.J."/>
            <person name="Pavlidis P."/>
            <person name="Sarris P.F."/>
        </authorList>
    </citation>
    <scope>NUCLEOTIDE SEQUENCE [LARGE SCALE GENOMIC DNA]</scope>
    <source>
        <strain evidence="2">cv. PFS-1207/04</strain>
    </source>
</reference>
<sequence>MCAKNAISYKPGGFHHESNFMDSTLAKVSRTVGILVKAIRTREMNFPNQSLSVTLPSCTIYTFPPFICTSGKLFDSMAQLFCLWHAMLLSVGSVCSLDLGRVLLLPSCASPTIAS</sequence>
<proteinExistence type="predicted"/>
<evidence type="ECO:0000313" key="2">
    <source>
        <dbReference type="Proteomes" id="UP000266723"/>
    </source>
</evidence>
<name>A0ABQ7DKG3_BRACR</name>
<organism evidence="1 2">
    <name type="scientific">Brassica cretica</name>
    <name type="common">Mustard</name>
    <dbReference type="NCBI Taxonomy" id="69181"/>
    <lineage>
        <taxon>Eukaryota</taxon>
        <taxon>Viridiplantae</taxon>
        <taxon>Streptophyta</taxon>
        <taxon>Embryophyta</taxon>
        <taxon>Tracheophyta</taxon>
        <taxon>Spermatophyta</taxon>
        <taxon>Magnoliopsida</taxon>
        <taxon>eudicotyledons</taxon>
        <taxon>Gunneridae</taxon>
        <taxon>Pentapetalae</taxon>
        <taxon>rosids</taxon>
        <taxon>malvids</taxon>
        <taxon>Brassicales</taxon>
        <taxon>Brassicaceae</taxon>
        <taxon>Brassiceae</taxon>
        <taxon>Brassica</taxon>
    </lineage>
</organism>